<gene>
    <name evidence="3" type="primary">lon_3</name>
    <name evidence="3" type="ORF">LMG28614_05980</name>
</gene>
<dbReference type="GO" id="GO:0004252">
    <property type="term" value="F:serine-type endopeptidase activity"/>
    <property type="evidence" value="ECO:0007669"/>
    <property type="project" value="UniProtKB-EC"/>
</dbReference>
<reference evidence="3 4" key="1">
    <citation type="submission" date="2020-04" db="EMBL/GenBank/DDBJ databases">
        <authorList>
            <person name="De Canck E."/>
        </authorList>
    </citation>
    <scope>NUCLEOTIDE SEQUENCE [LARGE SCALE GENOMIC DNA]</scope>
    <source>
        <strain evidence="3 4">LMG 28614</strain>
    </source>
</reference>
<sequence>MQDRINFLNLRELIGIAKRRSPDRDEARKVKQWAGLLLEHADKRFGAQLTPSMEAELRTLSERHPNFGEVVDFLSAEMAFARAAGHGLSFARLLLVGPAGTGKTTFCLELAKLLGVPSQVASVNNVQTSAFLTGTERHWSNSEPGAVFQLLANSAYINPILVLDEIDKAHGHHQGYDPLNGLYTLLERRTAERFFDVALPGVHFDASRINWIATANSLEPVRAPLLSRFTVFRIRPLSQDEMREVIARMYGELLENNPAVSRQIESTLPDDVLDILCEQLETGRDMDRMLRVLIGRTLQAGESTVSTRSIPPPHAVGMPGAFGSERRHPIGFY</sequence>
<organism evidence="3 4">
    <name type="scientific">Paraburkholderia ultramafica</name>
    <dbReference type="NCBI Taxonomy" id="1544867"/>
    <lineage>
        <taxon>Bacteria</taxon>
        <taxon>Pseudomonadati</taxon>
        <taxon>Pseudomonadota</taxon>
        <taxon>Betaproteobacteria</taxon>
        <taxon>Burkholderiales</taxon>
        <taxon>Burkholderiaceae</taxon>
        <taxon>Paraburkholderia</taxon>
    </lineage>
</organism>
<dbReference type="RefSeq" id="WP_175152957.1">
    <property type="nucleotide sequence ID" value="NZ_CADIKK010000038.1"/>
</dbReference>
<dbReference type="GO" id="GO:0030163">
    <property type="term" value="P:protein catabolic process"/>
    <property type="evidence" value="ECO:0007669"/>
    <property type="project" value="InterPro"/>
</dbReference>
<dbReference type="EC" id="3.4.21.53" evidence="3"/>
<feature type="region of interest" description="Disordered" evidence="1">
    <location>
        <begin position="304"/>
        <end position="323"/>
    </location>
</feature>
<dbReference type="InterPro" id="IPR003959">
    <property type="entry name" value="ATPase_AAA_core"/>
</dbReference>
<evidence type="ECO:0000313" key="4">
    <source>
        <dbReference type="Proteomes" id="UP000494365"/>
    </source>
</evidence>
<dbReference type="GO" id="GO:0016887">
    <property type="term" value="F:ATP hydrolysis activity"/>
    <property type="evidence" value="ECO:0007669"/>
    <property type="project" value="InterPro"/>
</dbReference>
<dbReference type="Gene3D" id="3.40.50.300">
    <property type="entry name" value="P-loop containing nucleotide triphosphate hydrolases"/>
    <property type="match status" value="1"/>
</dbReference>
<dbReference type="SMART" id="SM00382">
    <property type="entry name" value="AAA"/>
    <property type="match status" value="1"/>
</dbReference>
<dbReference type="Pfam" id="PF00004">
    <property type="entry name" value="AAA"/>
    <property type="match status" value="1"/>
</dbReference>
<dbReference type="Proteomes" id="UP000494365">
    <property type="component" value="Unassembled WGS sequence"/>
</dbReference>
<dbReference type="SUPFAM" id="SSF52540">
    <property type="entry name" value="P-loop containing nucleoside triphosphate hydrolases"/>
    <property type="match status" value="1"/>
</dbReference>
<keyword evidence="4" id="KW-1185">Reference proteome</keyword>
<dbReference type="InterPro" id="IPR003593">
    <property type="entry name" value="AAA+_ATPase"/>
</dbReference>
<dbReference type="GO" id="GO:0005524">
    <property type="term" value="F:ATP binding"/>
    <property type="evidence" value="ECO:0007669"/>
    <property type="project" value="InterPro"/>
</dbReference>
<protein>
    <submittedName>
        <fullName evidence="3">Lon protease</fullName>
        <ecNumber evidence="3">3.4.21.53</ecNumber>
    </submittedName>
</protein>
<evidence type="ECO:0000313" key="3">
    <source>
        <dbReference type="EMBL" id="CAB3804208.1"/>
    </source>
</evidence>
<keyword evidence="3" id="KW-0378">Hydrolase</keyword>
<dbReference type="InterPro" id="IPR027065">
    <property type="entry name" value="Lon_Prtase"/>
</dbReference>
<proteinExistence type="predicted"/>
<keyword evidence="3" id="KW-0645">Protease</keyword>
<name>A0A6S7BZP4_9BURK</name>
<dbReference type="EMBL" id="CADIKK010000038">
    <property type="protein sequence ID" value="CAB3804208.1"/>
    <property type="molecule type" value="Genomic_DNA"/>
</dbReference>
<dbReference type="GO" id="GO:0004176">
    <property type="term" value="F:ATP-dependent peptidase activity"/>
    <property type="evidence" value="ECO:0007669"/>
    <property type="project" value="InterPro"/>
</dbReference>
<dbReference type="InterPro" id="IPR027417">
    <property type="entry name" value="P-loop_NTPase"/>
</dbReference>
<dbReference type="AlphaFoldDB" id="A0A6S7BZP4"/>
<dbReference type="PANTHER" id="PTHR10046">
    <property type="entry name" value="ATP DEPENDENT LON PROTEASE FAMILY MEMBER"/>
    <property type="match status" value="1"/>
</dbReference>
<evidence type="ECO:0000256" key="1">
    <source>
        <dbReference type="SAM" id="MobiDB-lite"/>
    </source>
</evidence>
<accession>A0A6S7BZP4</accession>
<evidence type="ECO:0000259" key="2">
    <source>
        <dbReference type="SMART" id="SM00382"/>
    </source>
</evidence>
<dbReference type="GO" id="GO:0006508">
    <property type="term" value="P:proteolysis"/>
    <property type="evidence" value="ECO:0007669"/>
    <property type="project" value="UniProtKB-KW"/>
</dbReference>
<feature type="domain" description="AAA+ ATPase" evidence="2">
    <location>
        <begin position="89"/>
        <end position="241"/>
    </location>
</feature>